<keyword evidence="13" id="KW-0157">Chromophore</keyword>
<dbReference type="Pfam" id="PF08447">
    <property type="entry name" value="PAS_3"/>
    <property type="match status" value="1"/>
</dbReference>
<proteinExistence type="predicted"/>
<protein>
    <recommendedName>
        <fullName evidence="2">histidine kinase</fullName>
        <ecNumber evidence="2">2.7.13.3</ecNumber>
    </recommendedName>
</protein>
<evidence type="ECO:0000256" key="3">
    <source>
        <dbReference type="ARBA" id="ARBA00022543"/>
    </source>
</evidence>
<dbReference type="SMART" id="SM00911">
    <property type="entry name" value="HWE_HK"/>
    <property type="match status" value="1"/>
</dbReference>
<dbReference type="GO" id="GO:0004673">
    <property type="term" value="F:protein histidine kinase activity"/>
    <property type="evidence" value="ECO:0007669"/>
    <property type="project" value="UniProtKB-EC"/>
</dbReference>
<dbReference type="InterPro" id="IPR035965">
    <property type="entry name" value="PAS-like_dom_sf"/>
</dbReference>
<dbReference type="InterPro" id="IPR000014">
    <property type="entry name" value="PAS"/>
</dbReference>
<dbReference type="InterPro" id="IPR001610">
    <property type="entry name" value="PAC"/>
</dbReference>
<name>A0ABV7L3L7_9PROT</name>
<dbReference type="NCBIfam" id="TIGR00229">
    <property type="entry name" value="sensory_box"/>
    <property type="match status" value="1"/>
</dbReference>
<evidence type="ECO:0000256" key="7">
    <source>
        <dbReference type="ARBA" id="ARBA00022643"/>
    </source>
</evidence>
<evidence type="ECO:0000313" key="18">
    <source>
        <dbReference type="Proteomes" id="UP001595528"/>
    </source>
</evidence>
<dbReference type="InterPro" id="IPR000700">
    <property type="entry name" value="PAS-assoc_C"/>
</dbReference>
<dbReference type="SUPFAM" id="SSF55785">
    <property type="entry name" value="PYP-like sensor domain (PAS domain)"/>
    <property type="match status" value="2"/>
</dbReference>
<dbReference type="EMBL" id="JBHRTR010000031">
    <property type="protein sequence ID" value="MFC3229218.1"/>
    <property type="molecule type" value="Genomic_DNA"/>
</dbReference>
<dbReference type="Gene3D" id="2.10.70.100">
    <property type="match status" value="1"/>
</dbReference>
<sequence length="459" mass="50480">MSGDKTTSLLHPGLAPDWQIGTYEWEPEADRLTWSPELIRIYGLDRAPTAEPGFSDLLHPDDRVRVEGETSTYLGSASASYSHTFRIVRPDGAVRVILDRGVIERDATGSVRLIRGVNIDVTDEARLNGAAEERLRDTEDRYRALFEAIDEGFCVIEVRLDGPDGRTDYRVVEANPAFYAKTGFPASILGRWLREAAPALEEHWYALYGGVARTGQPVRSELDSDMLGRCFDLYAFRIGAAEERRVAVLFNDISDRKRQEKHDDMLMREINHRSKNMLALVQAIARQTASSGSADFPERFGARVQALAAAQDLLFRNAWKTVPLADLIRSQLGHFIDLAGERIATAGPPLAVTPDAAQALGMALHELATNAAKYGALSTQDGRVAIRWSVETEGEAARFSLSWLERDGPPVARPERTGFGSVVTTRLLKAGTGGDVSVDYAVTGLAWRLTCPAARVVVD</sequence>
<evidence type="ECO:0000256" key="10">
    <source>
        <dbReference type="ARBA" id="ARBA00022741"/>
    </source>
</evidence>
<dbReference type="InterPro" id="IPR036890">
    <property type="entry name" value="HATPase_C_sf"/>
</dbReference>
<keyword evidence="9" id="KW-0677">Repeat</keyword>
<dbReference type="PANTHER" id="PTHR41523">
    <property type="entry name" value="TWO-COMPONENT SYSTEM SENSOR PROTEIN"/>
    <property type="match status" value="1"/>
</dbReference>
<dbReference type="PANTHER" id="PTHR41523:SF7">
    <property type="entry name" value="HISTIDINE KINASE"/>
    <property type="match status" value="1"/>
</dbReference>
<evidence type="ECO:0000313" key="17">
    <source>
        <dbReference type="EMBL" id="MFC3229218.1"/>
    </source>
</evidence>
<evidence type="ECO:0000256" key="13">
    <source>
        <dbReference type="ARBA" id="ARBA00022991"/>
    </source>
</evidence>
<keyword evidence="15" id="KW-0675">Receptor</keyword>
<reference evidence="18" key="1">
    <citation type="journal article" date="2019" name="Int. J. Syst. Evol. Microbiol.">
        <title>The Global Catalogue of Microorganisms (GCM) 10K type strain sequencing project: providing services to taxonomists for standard genome sequencing and annotation.</title>
        <authorList>
            <consortium name="The Broad Institute Genomics Platform"/>
            <consortium name="The Broad Institute Genome Sequencing Center for Infectious Disease"/>
            <person name="Wu L."/>
            <person name="Ma J."/>
        </authorList>
    </citation>
    <scope>NUCLEOTIDE SEQUENCE [LARGE SCALE GENOMIC DNA]</scope>
    <source>
        <strain evidence="18">KCTC 42964</strain>
    </source>
</reference>
<keyword evidence="10" id="KW-0547">Nucleotide-binding</keyword>
<dbReference type="PROSITE" id="PS50113">
    <property type="entry name" value="PAC"/>
    <property type="match status" value="1"/>
</dbReference>
<keyword evidence="5" id="KW-0716">Sensory transduction</keyword>
<evidence type="ECO:0000256" key="11">
    <source>
        <dbReference type="ARBA" id="ARBA00022777"/>
    </source>
</evidence>
<evidence type="ECO:0000256" key="14">
    <source>
        <dbReference type="ARBA" id="ARBA00023026"/>
    </source>
</evidence>
<keyword evidence="6" id="KW-0285">Flavoprotein</keyword>
<evidence type="ECO:0000259" key="16">
    <source>
        <dbReference type="PROSITE" id="PS50113"/>
    </source>
</evidence>
<keyword evidence="14" id="KW-0843">Virulence</keyword>
<keyword evidence="11 17" id="KW-0418">Kinase</keyword>
<dbReference type="Pfam" id="PF13188">
    <property type="entry name" value="PAS_8"/>
    <property type="match status" value="1"/>
</dbReference>
<evidence type="ECO:0000256" key="8">
    <source>
        <dbReference type="ARBA" id="ARBA00022679"/>
    </source>
</evidence>
<comment type="caution">
    <text evidence="17">The sequence shown here is derived from an EMBL/GenBank/DDBJ whole genome shotgun (WGS) entry which is preliminary data.</text>
</comment>
<evidence type="ECO:0000256" key="1">
    <source>
        <dbReference type="ARBA" id="ARBA00000085"/>
    </source>
</evidence>
<evidence type="ECO:0000256" key="12">
    <source>
        <dbReference type="ARBA" id="ARBA00022840"/>
    </source>
</evidence>
<dbReference type="Gene3D" id="3.30.450.20">
    <property type="entry name" value="PAS domain"/>
    <property type="match status" value="2"/>
</dbReference>
<evidence type="ECO:0000256" key="15">
    <source>
        <dbReference type="ARBA" id="ARBA00023170"/>
    </source>
</evidence>
<keyword evidence="12" id="KW-0067">ATP-binding</keyword>
<evidence type="ECO:0000256" key="5">
    <source>
        <dbReference type="ARBA" id="ARBA00022606"/>
    </source>
</evidence>
<accession>A0ABV7L3L7</accession>
<evidence type="ECO:0000256" key="9">
    <source>
        <dbReference type="ARBA" id="ARBA00022737"/>
    </source>
</evidence>
<dbReference type="CDD" id="cd00130">
    <property type="entry name" value="PAS"/>
    <property type="match status" value="1"/>
</dbReference>
<keyword evidence="8 17" id="KW-0808">Transferase</keyword>
<dbReference type="Proteomes" id="UP001595528">
    <property type="component" value="Unassembled WGS sequence"/>
</dbReference>
<evidence type="ECO:0000256" key="4">
    <source>
        <dbReference type="ARBA" id="ARBA00022553"/>
    </source>
</evidence>
<dbReference type="SMART" id="SM00086">
    <property type="entry name" value="PAC"/>
    <property type="match status" value="1"/>
</dbReference>
<comment type="catalytic activity">
    <reaction evidence="1">
        <text>ATP + protein L-histidine = ADP + protein N-phospho-L-histidine.</text>
        <dbReference type="EC" id="2.7.13.3"/>
    </reaction>
</comment>
<dbReference type="Gene3D" id="3.30.565.10">
    <property type="entry name" value="Histidine kinase-like ATPase, C-terminal domain"/>
    <property type="match status" value="1"/>
</dbReference>
<keyword evidence="3" id="KW-0600">Photoreceptor protein</keyword>
<keyword evidence="7" id="KW-0288">FMN</keyword>
<dbReference type="RefSeq" id="WP_379903212.1">
    <property type="nucleotide sequence ID" value="NZ_JBHRTR010000031.1"/>
</dbReference>
<organism evidence="17 18">
    <name type="scientific">Marinibaculum pumilum</name>
    <dbReference type="NCBI Taxonomy" id="1766165"/>
    <lineage>
        <taxon>Bacteria</taxon>
        <taxon>Pseudomonadati</taxon>
        <taxon>Pseudomonadota</taxon>
        <taxon>Alphaproteobacteria</taxon>
        <taxon>Rhodospirillales</taxon>
        <taxon>Rhodospirillaceae</taxon>
        <taxon>Marinibaculum</taxon>
    </lineage>
</organism>
<gene>
    <name evidence="17" type="ORF">ACFOGJ_18370</name>
</gene>
<dbReference type="EC" id="2.7.13.3" evidence="2"/>
<keyword evidence="4" id="KW-0597">Phosphoprotein</keyword>
<dbReference type="InterPro" id="IPR011102">
    <property type="entry name" value="Sig_transdc_His_kinase_HWE"/>
</dbReference>
<dbReference type="InterPro" id="IPR013655">
    <property type="entry name" value="PAS_fold_3"/>
</dbReference>
<feature type="domain" description="PAC" evidence="16">
    <location>
        <begin position="81"/>
        <end position="133"/>
    </location>
</feature>
<keyword evidence="18" id="KW-1185">Reference proteome</keyword>
<evidence type="ECO:0000256" key="2">
    <source>
        <dbReference type="ARBA" id="ARBA00012438"/>
    </source>
</evidence>
<evidence type="ECO:0000256" key="6">
    <source>
        <dbReference type="ARBA" id="ARBA00022630"/>
    </source>
</evidence>
<dbReference type="Pfam" id="PF07536">
    <property type="entry name" value="HWE_HK"/>
    <property type="match status" value="1"/>
</dbReference>